<keyword evidence="2" id="KW-1003">Cell membrane</keyword>
<keyword evidence="3 6" id="KW-0812">Transmembrane</keyword>
<evidence type="ECO:0000256" key="4">
    <source>
        <dbReference type="ARBA" id="ARBA00022989"/>
    </source>
</evidence>
<dbReference type="STRING" id="487316.BEN76_06540"/>
<proteinExistence type="predicted"/>
<feature type="transmembrane region" description="Helical" evidence="6">
    <location>
        <begin position="184"/>
        <end position="202"/>
    </location>
</feature>
<gene>
    <name evidence="7" type="ORF">BEN76_06540</name>
</gene>
<dbReference type="PANTHER" id="PTHR30086:SF20">
    <property type="entry name" value="ARGININE EXPORTER PROTEIN ARGO-RELATED"/>
    <property type="match status" value="1"/>
</dbReference>
<accession>A0A1P8EHJ0</accession>
<dbReference type="KEGG" id="asol:BEN76_06540"/>
<evidence type="ECO:0000313" key="7">
    <source>
        <dbReference type="EMBL" id="APV35691.1"/>
    </source>
</evidence>
<keyword evidence="5 6" id="KW-0472">Membrane</keyword>
<evidence type="ECO:0000256" key="6">
    <source>
        <dbReference type="SAM" id="Phobius"/>
    </source>
</evidence>
<keyword evidence="4 6" id="KW-1133">Transmembrane helix</keyword>
<evidence type="ECO:0000313" key="8">
    <source>
        <dbReference type="Proteomes" id="UP000185674"/>
    </source>
</evidence>
<evidence type="ECO:0000256" key="5">
    <source>
        <dbReference type="ARBA" id="ARBA00023136"/>
    </source>
</evidence>
<feature type="transmembrane region" description="Helical" evidence="6">
    <location>
        <begin position="37"/>
        <end position="63"/>
    </location>
</feature>
<dbReference type="GeneID" id="67510925"/>
<reference evidence="7 8" key="1">
    <citation type="submission" date="2016-08" db="EMBL/GenBank/DDBJ databases">
        <title>Complete genome sequence of Acinetobacter baylyi strain GFJ2.</title>
        <authorList>
            <person name="Tabata M."/>
            <person name="Kuboki S."/>
            <person name="Gibu N."/>
            <person name="Kinouchi Y."/>
            <person name="Vangnai A."/>
            <person name="Kasai D."/>
            <person name="Fukuda M."/>
        </authorList>
    </citation>
    <scope>NUCLEOTIDE SEQUENCE [LARGE SCALE GENOMIC DNA]</scope>
    <source>
        <strain evidence="7 8">GFJ2</strain>
    </source>
</reference>
<dbReference type="Pfam" id="PF01810">
    <property type="entry name" value="LysE"/>
    <property type="match status" value="1"/>
</dbReference>
<dbReference type="GO" id="GO:0015171">
    <property type="term" value="F:amino acid transmembrane transporter activity"/>
    <property type="evidence" value="ECO:0007669"/>
    <property type="project" value="TreeGrafter"/>
</dbReference>
<feature type="transmembrane region" description="Helical" evidence="6">
    <location>
        <begin position="149"/>
        <end position="168"/>
    </location>
</feature>
<dbReference type="GO" id="GO:0005886">
    <property type="term" value="C:plasma membrane"/>
    <property type="evidence" value="ECO:0007669"/>
    <property type="project" value="UniProtKB-SubCell"/>
</dbReference>
<comment type="subcellular location">
    <subcellularLocation>
        <location evidence="1">Cell membrane</location>
        <topology evidence="1">Multi-pass membrane protein</topology>
    </subcellularLocation>
</comment>
<feature type="transmembrane region" description="Helical" evidence="6">
    <location>
        <begin position="69"/>
        <end position="89"/>
    </location>
</feature>
<evidence type="ECO:0000256" key="2">
    <source>
        <dbReference type="ARBA" id="ARBA00022475"/>
    </source>
</evidence>
<dbReference type="PANTHER" id="PTHR30086">
    <property type="entry name" value="ARGININE EXPORTER PROTEIN ARGO"/>
    <property type="match status" value="1"/>
</dbReference>
<dbReference type="RefSeq" id="WP_076032643.1">
    <property type="nucleotide sequence ID" value="NZ_CP016896.1"/>
</dbReference>
<evidence type="ECO:0000256" key="1">
    <source>
        <dbReference type="ARBA" id="ARBA00004651"/>
    </source>
</evidence>
<organism evidence="7 8">
    <name type="scientific">Acinetobacter soli</name>
    <dbReference type="NCBI Taxonomy" id="487316"/>
    <lineage>
        <taxon>Bacteria</taxon>
        <taxon>Pseudomonadati</taxon>
        <taxon>Pseudomonadota</taxon>
        <taxon>Gammaproteobacteria</taxon>
        <taxon>Moraxellales</taxon>
        <taxon>Moraxellaceae</taxon>
        <taxon>Acinetobacter</taxon>
    </lineage>
</organism>
<name>A0A1P8EHJ0_9GAMM</name>
<protein>
    <submittedName>
        <fullName evidence="7">Lysine transporter LysE</fullName>
    </submittedName>
</protein>
<sequence length="203" mass="23287">MELFIAIALTHFIALLSPGPDFFLILTTLLRHNRNAAILVCCGVALGNAVIIALVFIGLQLLINIDKSILVAIKWIGILYLFYLSYLCIRYAKSPLNLRRENNLHIRKEKIHFIKGVQSSLVNPKNILFYSSLSILIAEQFHWYEKLSISIWMVVVVLVWNLFLVRMLTFDQSLNFLQRNSCKLYYLSAGAFCIFSILLIGYV</sequence>
<dbReference type="InterPro" id="IPR001123">
    <property type="entry name" value="LeuE-type"/>
</dbReference>
<evidence type="ECO:0000256" key="3">
    <source>
        <dbReference type="ARBA" id="ARBA00022692"/>
    </source>
</evidence>
<dbReference type="EMBL" id="CP016896">
    <property type="protein sequence ID" value="APV35691.1"/>
    <property type="molecule type" value="Genomic_DNA"/>
</dbReference>
<feature type="transmembrane region" description="Helical" evidence="6">
    <location>
        <begin position="6"/>
        <end position="30"/>
    </location>
</feature>
<dbReference type="AlphaFoldDB" id="A0A1P8EHJ0"/>
<dbReference type="Proteomes" id="UP000185674">
    <property type="component" value="Chromosome"/>
</dbReference>